<feature type="compositionally biased region" description="Acidic residues" evidence="1">
    <location>
        <begin position="1"/>
        <end position="13"/>
    </location>
</feature>
<dbReference type="OrthoDB" id="434783at2759"/>
<evidence type="ECO:0000313" key="3">
    <source>
        <dbReference type="Proteomes" id="UP000283509"/>
    </source>
</evidence>
<accession>A0A3R7MGF2</accession>
<evidence type="ECO:0000313" key="2">
    <source>
        <dbReference type="EMBL" id="ROT75793.1"/>
    </source>
</evidence>
<gene>
    <name evidence="2" type="ORF">C7M84_005660</name>
</gene>
<organism evidence="2 3">
    <name type="scientific">Penaeus vannamei</name>
    <name type="common">Whiteleg shrimp</name>
    <name type="synonym">Litopenaeus vannamei</name>
    <dbReference type="NCBI Taxonomy" id="6689"/>
    <lineage>
        <taxon>Eukaryota</taxon>
        <taxon>Metazoa</taxon>
        <taxon>Ecdysozoa</taxon>
        <taxon>Arthropoda</taxon>
        <taxon>Crustacea</taxon>
        <taxon>Multicrustacea</taxon>
        <taxon>Malacostraca</taxon>
        <taxon>Eumalacostraca</taxon>
        <taxon>Eucarida</taxon>
        <taxon>Decapoda</taxon>
        <taxon>Dendrobranchiata</taxon>
        <taxon>Penaeoidea</taxon>
        <taxon>Penaeidae</taxon>
        <taxon>Penaeus</taxon>
    </lineage>
</organism>
<keyword evidence="3" id="KW-1185">Reference proteome</keyword>
<comment type="caution">
    <text evidence="2">The sequence shown here is derived from an EMBL/GenBank/DDBJ whole genome shotgun (WGS) entry which is preliminary data.</text>
</comment>
<protein>
    <submittedName>
        <fullName evidence="2">Uncharacterized protein</fullName>
    </submittedName>
</protein>
<reference evidence="2 3" key="1">
    <citation type="submission" date="2018-04" db="EMBL/GenBank/DDBJ databases">
        <authorList>
            <person name="Zhang X."/>
            <person name="Yuan J."/>
            <person name="Li F."/>
            <person name="Xiang J."/>
        </authorList>
    </citation>
    <scope>NUCLEOTIDE SEQUENCE [LARGE SCALE GENOMIC DNA]</scope>
    <source>
        <tissue evidence="2">Muscle</tissue>
    </source>
</reference>
<dbReference type="Proteomes" id="UP000283509">
    <property type="component" value="Unassembled WGS sequence"/>
</dbReference>
<sequence length="136" mass="15555">MTGDDQPSEDENTEAARRKLRISQKETELQKETPTTYKKRKVFRMSEEESVFVVEGIGTDIQDGTCKKEVSSRVEDDGMDSLGENLTIKQEIMDSERGEDSLPENKDWNLSETVEVKEEITIKEEQVEVFDFPGCV</sequence>
<dbReference type="EMBL" id="QCYY01001733">
    <property type="protein sequence ID" value="ROT75793.1"/>
    <property type="molecule type" value="Genomic_DNA"/>
</dbReference>
<name>A0A3R7MGF2_PENVA</name>
<dbReference type="AlphaFoldDB" id="A0A3R7MGF2"/>
<reference evidence="2 3" key="2">
    <citation type="submission" date="2019-01" db="EMBL/GenBank/DDBJ databases">
        <title>The decoding of complex shrimp genome reveals the adaptation for benthos swimmer, frequently molting mechanism and breeding impact on genome.</title>
        <authorList>
            <person name="Sun Y."/>
            <person name="Gao Y."/>
            <person name="Yu Y."/>
        </authorList>
    </citation>
    <scope>NUCLEOTIDE SEQUENCE [LARGE SCALE GENOMIC DNA]</scope>
    <source>
        <tissue evidence="2">Muscle</tissue>
    </source>
</reference>
<evidence type="ECO:0000256" key="1">
    <source>
        <dbReference type="SAM" id="MobiDB-lite"/>
    </source>
</evidence>
<feature type="region of interest" description="Disordered" evidence="1">
    <location>
        <begin position="1"/>
        <end position="35"/>
    </location>
</feature>
<proteinExistence type="predicted"/>